<keyword evidence="3" id="KW-1185">Reference proteome</keyword>
<feature type="region of interest" description="Disordered" evidence="1">
    <location>
        <begin position="17"/>
        <end position="119"/>
    </location>
</feature>
<gene>
    <name evidence="2" type="ORF">BG011_001588</name>
</gene>
<evidence type="ECO:0000313" key="2">
    <source>
        <dbReference type="EMBL" id="KAG0247383.1"/>
    </source>
</evidence>
<protein>
    <submittedName>
        <fullName evidence="2">Uncharacterized protein</fullName>
    </submittedName>
</protein>
<name>A0A9P6PK32_9FUNG</name>
<proteinExistence type="predicted"/>
<accession>A0A9P6PK32</accession>
<dbReference type="AlphaFoldDB" id="A0A9P6PK32"/>
<evidence type="ECO:0000313" key="3">
    <source>
        <dbReference type="Proteomes" id="UP000726737"/>
    </source>
</evidence>
<dbReference type="Proteomes" id="UP000726737">
    <property type="component" value="Unassembled WGS sequence"/>
</dbReference>
<reference evidence="2" key="1">
    <citation type="journal article" date="2020" name="Fungal Divers.">
        <title>Resolving the Mortierellaceae phylogeny through synthesis of multi-gene phylogenetics and phylogenomics.</title>
        <authorList>
            <person name="Vandepol N."/>
            <person name="Liber J."/>
            <person name="Desiro A."/>
            <person name="Na H."/>
            <person name="Kennedy M."/>
            <person name="Barry K."/>
            <person name="Grigoriev I.V."/>
            <person name="Miller A.N."/>
            <person name="O'Donnell K."/>
            <person name="Stajich J.E."/>
            <person name="Bonito G."/>
        </authorList>
    </citation>
    <scope>NUCLEOTIDE SEQUENCE</scope>
    <source>
        <strain evidence="2">KOD948</strain>
    </source>
</reference>
<feature type="compositionally biased region" description="Acidic residues" evidence="1">
    <location>
        <begin position="69"/>
        <end position="89"/>
    </location>
</feature>
<evidence type="ECO:0000256" key="1">
    <source>
        <dbReference type="SAM" id="MobiDB-lite"/>
    </source>
</evidence>
<feature type="region of interest" description="Disordered" evidence="1">
    <location>
        <begin position="136"/>
        <end position="155"/>
    </location>
</feature>
<comment type="caution">
    <text evidence="2">The sequence shown here is derived from an EMBL/GenBank/DDBJ whole genome shotgun (WGS) entry which is preliminary data.</text>
</comment>
<organism evidence="2 3">
    <name type="scientific">Mortierella polycephala</name>
    <dbReference type="NCBI Taxonomy" id="41804"/>
    <lineage>
        <taxon>Eukaryota</taxon>
        <taxon>Fungi</taxon>
        <taxon>Fungi incertae sedis</taxon>
        <taxon>Mucoromycota</taxon>
        <taxon>Mortierellomycotina</taxon>
        <taxon>Mortierellomycetes</taxon>
        <taxon>Mortierellales</taxon>
        <taxon>Mortierellaceae</taxon>
        <taxon>Mortierella</taxon>
    </lineage>
</organism>
<sequence length="264" mass="29495">MSILLDEGLVEEVRFRIALPSSSSKKESEDASGESSTNDETLDTSLVPADTPSLEITSAATPNLGATVEVDEDTDDLFLDYSDNDDVDPLENLTSRPSIPSKKHRSRQDELYQEFDDQDLQEEDLNNLYAAIDDMDQPYEQEPSSSSQRKRKAESTLFMTRGKASFTRRFHTLGGKWVLSSGTVVEEVLYKAGMECVVYKSKFSASDWAEISRDPPSFPSISETAIAYMTSFDHVHTVQGLETALQTRPSDSESQLVHQCLLDW</sequence>
<dbReference type="OrthoDB" id="2397721at2759"/>
<dbReference type="EMBL" id="JAAAJA010001428">
    <property type="protein sequence ID" value="KAG0247383.1"/>
    <property type="molecule type" value="Genomic_DNA"/>
</dbReference>